<comment type="caution">
    <text evidence="6">The sequence shown here is derived from an EMBL/GenBank/DDBJ whole genome shotgun (WGS) entry which is preliminary data.</text>
</comment>
<gene>
    <name evidence="6" type="ORF">ZIOFF_074814</name>
</gene>
<sequence length="294" mass="32651">MRLVGDPFGVSSCEDDLLLPRSTEREREREREREGAKEKIGIDEARRIAGEEKRAEDFAILPEVSIRVALSRATPKGVLRIMGVPGLTIYHVKSHLQKYRLAKYVPDFSADGKKQLLVWGFNLVFIVHAGTISERKDVEDLISGLGSTSGVQINEALKIQMEVQKRLHEQLEIQRQLQQRIEAQGEYLKKIIEEQERISSALAETSGARRAAPISNDLCLDSDKTDPSTPVPNSESLEEDQSASCSHEATCRLFQGLSNDSLSSAREPTTPDSGDHSNSPYRETGQAASPQPPF</sequence>
<reference evidence="6 7" key="1">
    <citation type="submission" date="2020-08" db="EMBL/GenBank/DDBJ databases">
        <title>Plant Genome Project.</title>
        <authorList>
            <person name="Zhang R.-G."/>
        </authorList>
    </citation>
    <scope>NUCLEOTIDE SEQUENCE [LARGE SCALE GENOMIC DNA]</scope>
    <source>
        <tissue evidence="6">Rhizome</tissue>
    </source>
</reference>
<keyword evidence="7" id="KW-1185">Reference proteome</keyword>
<dbReference type="InterPro" id="IPR025756">
    <property type="entry name" value="Myb_CC_LHEQLE"/>
</dbReference>
<dbReference type="Gene3D" id="1.10.10.60">
    <property type="entry name" value="Homeodomain-like"/>
    <property type="match status" value="1"/>
</dbReference>
<evidence type="ECO:0000256" key="1">
    <source>
        <dbReference type="ARBA" id="ARBA00023015"/>
    </source>
</evidence>
<evidence type="ECO:0000256" key="3">
    <source>
        <dbReference type="ARBA" id="ARBA00023242"/>
    </source>
</evidence>
<organism evidence="6 7">
    <name type="scientific">Zingiber officinale</name>
    <name type="common">Ginger</name>
    <name type="synonym">Amomum zingiber</name>
    <dbReference type="NCBI Taxonomy" id="94328"/>
    <lineage>
        <taxon>Eukaryota</taxon>
        <taxon>Viridiplantae</taxon>
        <taxon>Streptophyta</taxon>
        <taxon>Embryophyta</taxon>
        <taxon>Tracheophyta</taxon>
        <taxon>Spermatophyta</taxon>
        <taxon>Magnoliopsida</taxon>
        <taxon>Liliopsida</taxon>
        <taxon>Zingiberales</taxon>
        <taxon>Zingiberaceae</taxon>
        <taxon>Zingiber</taxon>
    </lineage>
</organism>
<evidence type="ECO:0000259" key="5">
    <source>
        <dbReference type="Pfam" id="PF14379"/>
    </source>
</evidence>
<name>A0A8J5EN83_ZINOF</name>
<dbReference type="GO" id="GO:0003677">
    <property type="term" value="F:DNA binding"/>
    <property type="evidence" value="ECO:0007669"/>
    <property type="project" value="InterPro"/>
</dbReference>
<feature type="compositionally biased region" description="Polar residues" evidence="4">
    <location>
        <begin position="256"/>
        <end position="294"/>
    </location>
</feature>
<dbReference type="Pfam" id="PF14379">
    <property type="entry name" value="Myb_CC_LHEQLE"/>
    <property type="match status" value="1"/>
</dbReference>
<keyword evidence="3" id="KW-0539">Nucleus</keyword>
<protein>
    <recommendedName>
        <fullName evidence="5">MYB-CC type transcription factor LHEQLE-containing domain-containing protein</fullName>
    </recommendedName>
</protein>
<keyword evidence="2" id="KW-0804">Transcription</keyword>
<evidence type="ECO:0000313" key="7">
    <source>
        <dbReference type="Proteomes" id="UP000734854"/>
    </source>
</evidence>
<dbReference type="InterPro" id="IPR006447">
    <property type="entry name" value="Myb_dom_plants"/>
</dbReference>
<feature type="domain" description="MYB-CC type transcription factor LHEQLE-containing" evidence="5">
    <location>
        <begin position="151"/>
        <end position="197"/>
    </location>
</feature>
<feature type="compositionally biased region" description="Basic and acidic residues" evidence="4">
    <location>
        <begin position="22"/>
        <end position="37"/>
    </location>
</feature>
<dbReference type="EMBL" id="JACMSC010000061">
    <property type="protein sequence ID" value="KAG6467371.1"/>
    <property type="molecule type" value="Genomic_DNA"/>
</dbReference>
<dbReference type="NCBIfam" id="TIGR01557">
    <property type="entry name" value="myb_SHAQKYF"/>
    <property type="match status" value="1"/>
</dbReference>
<proteinExistence type="predicted"/>
<dbReference type="PANTHER" id="PTHR31499">
    <property type="entry name" value="MYB FAMILY TRANSCRIPTION FACTOR PHL11"/>
    <property type="match status" value="1"/>
</dbReference>
<keyword evidence="1" id="KW-0805">Transcription regulation</keyword>
<accession>A0A8J5EN83</accession>
<evidence type="ECO:0000256" key="2">
    <source>
        <dbReference type="ARBA" id="ARBA00023163"/>
    </source>
</evidence>
<dbReference type="GO" id="GO:0003700">
    <property type="term" value="F:DNA-binding transcription factor activity"/>
    <property type="evidence" value="ECO:0007669"/>
    <property type="project" value="InterPro"/>
</dbReference>
<evidence type="ECO:0000313" key="6">
    <source>
        <dbReference type="EMBL" id="KAG6467371.1"/>
    </source>
</evidence>
<dbReference type="PANTHER" id="PTHR31499:SF79">
    <property type="entry name" value="HTH MYB-TYPE DOMAIN-CONTAINING PROTEIN"/>
    <property type="match status" value="1"/>
</dbReference>
<dbReference type="SUPFAM" id="SSF46689">
    <property type="entry name" value="Homeodomain-like"/>
    <property type="match status" value="1"/>
</dbReference>
<dbReference type="InterPro" id="IPR046955">
    <property type="entry name" value="PHR1-like"/>
</dbReference>
<dbReference type="InterPro" id="IPR009057">
    <property type="entry name" value="Homeodomain-like_sf"/>
</dbReference>
<dbReference type="AlphaFoldDB" id="A0A8J5EN83"/>
<feature type="region of interest" description="Disordered" evidence="4">
    <location>
        <begin position="204"/>
        <end position="294"/>
    </location>
</feature>
<feature type="region of interest" description="Disordered" evidence="4">
    <location>
        <begin position="1"/>
        <end position="37"/>
    </location>
</feature>
<evidence type="ECO:0000256" key="4">
    <source>
        <dbReference type="SAM" id="MobiDB-lite"/>
    </source>
</evidence>
<dbReference type="Proteomes" id="UP000734854">
    <property type="component" value="Unassembled WGS sequence"/>
</dbReference>